<gene>
    <name evidence="2" type="ORF">SAMN05421740_102159</name>
</gene>
<name>A0A1H7IB47_9SPHI</name>
<dbReference type="STRING" id="332977.SAMN05421740_102159"/>
<feature type="transmembrane region" description="Helical" evidence="1">
    <location>
        <begin position="30"/>
        <end position="49"/>
    </location>
</feature>
<evidence type="ECO:0008006" key="4">
    <source>
        <dbReference type="Google" id="ProtNLM"/>
    </source>
</evidence>
<sequence>MKNLRTTINNWFDRLDGQWRAMPVKKQHRYTLLLFLGYALLSVAVLLKVCYDVAHSDNTITIEHIENPINGQNKSSVSPQDSINTILKRKMYERQ</sequence>
<dbReference type="AlphaFoldDB" id="A0A1H7IB47"/>
<dbReference type="RefSeq" id="WP_090603233.1">
    <property type="nucleotide sequence ID" value="NZ_FNZR01000002.1"/>
</dbReference>
<dbReference type="Proteomes" id="UP000198916">
    <property type="component" value="Unassembled WGS sequence"/>
</dbReference>
<proteinExistence type="predicted"/>
<dbReference type="OrthoDB" id="675530at2"/>
<keyword evidence="1" id="KW-1133">Transmembrane helix</keyword>
<protein>
    <recommendedName>
        <fullName evidence="4">Nitrogen regulatory IIA protein</fullName>
    </recommendedName>
</protein>
<dbReference type="EMBL" id="FNZR01000002">
    <property type="protein sequence ID" value="SEK58967.1"/>
    <property type="molecule type" value="Genomic_DNA"/>
</dbReference>
<evidence type="ECO:0000313" key="2">
    <source>
        <dbReference type="EMBL" id="SEK58967.1"/>
    </source>
</evidence>
<evidence type="ECO:0000313" key="3">
    <source>
        <dbReference type="Proteomes" id="UP000198916"/>
    </source>
</evidence>
<reference evidence="3" key="1">
    <citation type="submission" date="2016-10" db="EMBL/GenBank/DDBJ databases">
        <authorList>
            <person name="Varghese N."/>
            <person name="Submissions S."/>
        </authorList>
    </citation>
    <scope>NUCLEOTIDE SEQUENCE [LARGE SCALE GENOMIC DNA]</scope>
    <source>
        <strain evidence="3">Jip14</strain>
    </source>
</reference>
<evidence type="ECO:0000256" key="1">
    <source>
        <dbReference type="SAM" id="Phobius"/>
    </source>
</evidence>
<organism evidence="2 3">
    <name type="scientific">Parapedobacter koreensis</name>
    <dbReference type="NCBI Taxonomy" id="332977"/>
    <lineage>
        <taxon>Bacteria</taxon>
        <taxon>Pseudomonadati</taxon>
        <taxon>Bacteroidota</taxon>
        <taxon>Sphingobacteriia</taxon>
        <taxon>Sphingobacteriales</taxon>
        <taxon>Sphingobacteriaceae</taxon>
        <taxon>Parapedobacter</taxon>
    </lineage>
</organism>
<keyword evidence="3" id="KW-1185">Reference proteome</keyword>
<keyword evidence="1" id="KW-0812">Transmembrane</keyword>
<keyword evidence="1" id="KW-0472">Membrane</keyword>
<accession>A0A1H7IB47</accession>